<feature type="transmembrane region" description="Helical" evidence="7">
    <location>
        <begin position="474"/>
        <end position="494"/>
    </location>
</feature>
<name>A0A0U9HJV2_KLENI</name>
<feature type="transmembrane region" description="Helical" evidence="7">
    <location>
        <begin position="53"/>
        <end position="76"/>
    </location>
</feature>
<evidence type="ECO:0008006" key="10">
    <source>
        <dbReference type="Google" id="ProtNLM"/>
    </source>
</evidence>
<comment type="subcellular location">
    <subcellularLocation>
        <location evidence="1">Membrane</location>
        <topology evidence="1">Multi-pass membrane protein</topology>
    </subcellularLocation>
</comment>
<keyword evidence="2" id="KW-0813">Transport</keyword>
<dbReference type="SUPFAM" id="SSF103473">
    <property type="entry name" value="MFS general substrate transporter"/>
    <property type="match status" value="2"/>
</dbReference>
<feature type="transmembrane region" description="Helical" evidence="7">
    <location>
        <begin position="410"/>
        <end position="431"/>
    </location>
</feature>
<evidence type="ECO:0000256" key="5">
    <source>
        <dbReference type="ARBA" id="ARBA00023136"/>
    </source>
</evidence>
<dbReference type="EMBL" id="DF237090">
    <property type="protein sequence ID" value="GAQ83275.1"/>
    <property type="molecule type" value="Genomic_DNA"/>
</dbReference>
<accession>A0A0U9HJV2</accession>
<feature type="region of interest" description="Disordered" evidence="6">
    <location>
        <begin position="326"/>
        <end position="390"/>
    </location>
</feature>
<protein>
    <recommendedName>
        <fullName evidence="10">Major facilitator superfamily protein</fullName>
    </recommendedName>
</protein>
<evidence type="ECO:0000256" key="2">
    <source>
        <dbReference type="ARBA" id="ARBA00022448"/>
    </source>
</evidence>
<dbReference type="Pfam" id="PF07690">
    <property type="entry name" value="MFS_1"/>
    <property type="match status" value="1"/>
</dbReference>
<gene>
    <name evidence="8" type="ORF">KFL_001410320</name>
</gene>
<sequence>MATAEAQGQGPLVLRKFLLSSCLFLDALAAGAIPALLPFVVTARHVASDAREVAQLLAINYGCTLGAMIPSGLLLLYSWHVPLLAAGLFSLLGVCLLLGVSAHSEWQLQLAMVLAGCSAEFTFAGALAIVSKLQASEHAPKGTQNGRSLGKSSEVHSGQRRSFDGHSLQFTDENRGLVAGGKHRKQRSGVNCVEPGGGAGTLEECELRTGTSDAGHDALGSLVQRCLSPTCKSPEVRSPRSTASLAFSEERSLTPVNLEAPAIATDLVQDVGLLFGAQSLGYALGPSLVPLIYGFIQAWVPFLVIGALTAVLLPPLLFLLLPGRTKPRRHQTGHGSAWGGHRERGEADEDTSSKDDVPLLEAATDLRKPAKEKRSSGNSVPSLSDPELKAKQQGTSALRAFRELMTSPHALPAIVALLVEGVVVGSIDTVVPSFLKDTCHTSLSASGFVLGGYALAYAVVVYKGTSWVLQRVGDLHTMAGGMALMAAALPVLSLQTLCGKLWGQPLVMVVIGSGMALMSGPIFPRLLRALEKRGIESEGLAVIVYNVLYAGGMVVGPLITSLITKGNLSSHFLSLLSIVLMLTVLAIYFLDCIMARDVKVKAQEVALTRTTSNHEV</sequence>
<dbReference type="Proteomes" id="UP000054558">
    <property type="component" value="Unassembled WGS sequence"/>
</dbReference>
<feature type="transmembrane region" description="Helical" evidence="7">
    <location>
        <begin position="443"/>
        <end position="462"/>
    </location>
</feature>
<evidence type="ECO:0000256" key="6">
    <source>
        <dbReference type="SAM" id="MobiDB-lite"/>
    </source>
</evidence>
<dbReference type="PANTHER" id="PTHR23506:SF26">
    <property type="entry name" value="MFS-TYPE TRANSPORTER SLC18B1"/>
    <property type="match status" value="1"/>
</dbReference>
<feature type="transmembrane region" description="Helical" evidence="7">
    <location>
        <begin position="571"/>
        <end position="590"/>
    </location>
</feature>
<feature type="compositionally biased region" description="Basic and acidic residues" evidence="6">
    <location>
        <begin position="364"/>
        <end position="375"/>
    </location>
</feature>
<feature type="compositionally biased region" description="Basic and acidic residues" evidence="6">
    <location>
        <begin position="340"/>
        <end position="357"/>
    </location>
</feature>
<evidence type="ECO:0000256" key="7">
    <source>
        <dbReference type="SAM" id="Phobius"/>
    </source>
</evidence>
<feature type="transmembrane region" description="Helical" evidence="7">
    <location>
        <begin position="299"/>
        <end position="321"/>
    </location>
</feature>
<dbReference type="Gene3D" id="1.20.1250.20">
    <property type="entry name" value="MFS general substrate transporter like domains"/>
    <property type="match status" value="2"/>
</dbReference>
<feature type="transmembrane region" description="Helical" evidence="7">
    <location>
        <begin position="271"/>
        <end position="293"/>
    </location>
</feature>
<dbReference type="InterPro" id="IPR050930">
    <property type="entry name" value="MFS_Vesicular_Transporter"/>
</dbReference>
<evidence type="ECO:0000256" key="4">
    <source>
        <dbReference type="ARBA" id="ARBA00022989"/>
    </source>
</evidence>
<dbReference type="PANTHER" id="PTHR23506">
    <property type="entry name" value="GH10249P"/>
    <property type="match status" value="1"/>
</dbReference>
<evidence type="ECO:0000256" key="1">
    <source>
        <dbReference type="ARBA" id="ARBA00004141"/>
    </source>
</evidence>
<dbReference type="GO" id="GO:0022857">
    <property type="term" value="F:transmembrane transporter activity"/>
    <property type="evidence" value="ECO:0000318"/>
    <property type="project" value="GO_Central"/>
</dbReference>
<keyword evidence="3 7" id="KW-0812">Transmembrane</keyword>
<feature type="region of interest" description="Disordered" evidence="6">
    <location>
        <begin position="139"/>
        <end position="166"/>
    </location>
</feature>
<feature type="compositionally biased region" description="Polar residues" evidence="6">
    <location>
        <begin position="142"/>
        <end position="151"/>
    </location>
</feature>
<dbReference type="InterPro" id="IPR036259">
    <property type="entry name" value="MFS_trans_sf"/>
</dbReference>
<evidence type="ECO:0000313" key="8">
    <source>
        <dbReference type="EMBL" id="GAQ83275.1"/>
    </source>
</evidence>
<organism evidence="8 9">
    <name type="scientific">Klebsormidium nitens</name>
    <name type="common">Green alga</name>
    <name type="synonym">Ulothrix nitens</name>
    <dbReference type="NCBI Taxonomy" id="105231"/>
    <lineage>
        <taxon>Eukaryota</taxon>
        <taxon>Viridiplantae</taxon>
        <taxon>Streptophyta</taxon>
        <taxon>Klebsormidiophyceae</taxon>
        <taxon>Klebsormidiales</taxon>
        <taxon>Klebsormidiaceae</taxon>
        <taxon>Klebsormidium</taxon>
    </lineage>
</organism>
<feature type="transmembrane region" description="Helical" evidence="7">
    <location>
        <begin position="539"/>
        <end position="559"/>
    </location>
</feature>
<feature type="transmembrane region" description="Helical" evidence="7">
    <location>
        <begin position="506"/>
        <end position="527"/>
    </location>
</feature>
<evidence type="ECO:0000256" key="3">
    <source>
        <dbReference type="ARBA" id="ARBA00022692"/>
    </source>
</evidence>
<dbReference type="OrthoDB" id="5086884at2759"/>
<keyword evidence="4 7" id="KW-1133">Transmembrane helix</keyword>
<reference evidence="8 9" key="1">
    <citation type="journal article" date="2014" name="Nat. Commun.">
        <title>Klebsormidium flaccidum genome reveals primary factors for plant terrestrial adaptation.</title>
        <authorList>
            <person name="Hori K."/>
            <person name="Maruyama F."/>
            <person name="Fujisawa T."/>
            <person name="Togashi T."/>
            <person name="Yamamoto N."/>
            <person name="Seo M."/>
            <person name="Sato S."/>
            <person name="Yamada T."/>
            <person name="Mori H."/>
            <person name="Tajima N."/>
            <person name="Moriyama T."/>
            <person name="Ikeuchi M."/>
            <person name="Watanabe M."/>
            <person name="Wada H."/>
            <person name="Kobayashi K."/>
            <person name="Saito M."/>
            <person name="Masuda T."/>
            <person name="Sasaki-Sekimoto Y."/>
            <person name="Mashiguchi K."/>
            <person name="Awai K."/>
            <person name="Shimojima M."/>
            <person name="Masuda S."/>
            <person name="Iwai M."/>
            <person name="Nobusawa T."/>
            <person name="Narise T."/>
            <person name="Kondo S."/>
            <person name="Saito H."/>
            <person name="Sato R."/>
            <person name="Murakawa M."/>
            <person name="Ihara Y."/>
            <person name="Oshima-Yamada Y."/>
            <person name="Ohtaka K."/>
            <person name="Satoh M."/>
            <person name="Sonobe K."/>
            <person name="Ishii M."/>
            <person name="Ohtani R."/>
            <person name="Kanamori-Sato M."/>
            <person name="Honoki R."/>
            <person name="Miyazaki D."/>
            <person name="Mochizuki H."/>
            <person name="Umetsu J."/>
            <person name="Higashi K."/>
            <person name="Shibata D."/>
            <person name="Kamiya Y."/>
            <person name="Sato N."/>
            <person name="Nakamura Y."/>
            <person name="Tabata S."/>
            <person name="Ida S."/>
            <person name="Kurokawa K."/>
            <person name="Ohta H."/>
        </authorList>
    </citation>
    <scope>NUCLEOTIDE SEQUENCE [LARGE SCALE GENOMIC DNA]</scope>
    <source>
        <strain evidence="8 9">NIES-2285</strain>
    </source>
</reference>
<evidence type="ECO:0000313" key="9">
    <source>
        <dbReference type="Proteomes" id="UP000054558"/>
    </source>
</evidence>
<feature type="transmembrane region" description="Helical" evidence="7">
    <location>
        <begin position="83"/>
        <end position="102"/>
    </location>
</feature>
<feature type="transmembrane region" description="Helical" evidence="7">
    <location>
        <begin position="17"/>
        <end position="41"/>
    </location>
</feature>
<dbReference type="InterPro" id="IPR011701">
    <property type="entry name" value="MFS"/>
</dbReference>
<keyword evidence="9" id="KW-1185">Reference proteome</keyword>
<keyword evidence="5 7" id="KW-0472">Membrane</keyword>
<dbReference type="GO" id="GO:0016020">
    <property type="term" value="C:membrane"/>
    <property type="evidence" value="ECO:0007669"/>
    <property type="project" value="UniProtKB-SubCell"/>
</dbReference>
<proteinExistence type="predicted"/>
<dbReference type="AlphaFoldDB" id="A0A0U9HJV2"/>
<feature type="transmembrane region" description="Helical" evidence="7">
    <location>
        <begin position="108"/>
        <end position="130"/>
    </location>
</feature>